<evidence type="ECO:0000256" key="1">
    <source>
        <dbReference type="SAM" id="MobiDB-lite"/>
    </source>
</evidence>
<dbReference type="Proteomes" id="UP000289323">
    <property type="component" value="Unassembled WGS sequence"/>
</dbReference>
<keyword evidence="2" id="KW-0472">Membrane</keyword>
<gene>
    <name evidence="3" type="ORF">TT172_LOCUS1904</name>
</gene>
<feature type="region of interest" description="Disordered" evidence="1">
    <location>
        <begin position="1"/>
        <end position="49"/>
    </location>
</feature>
<evidence type="ECO:0000313" key="4">
    <source>
        <dbReference type="Proteomes" id="UP000289323"/>
    </source>
</evidence>
<feature type="transmembrane region" description="Helical" evidence="2">
    <location>
        <begin position="127"/>
        <end position="154"/>
    </location>
</feature>
<keyword evidence="2" id="KW-0812">Transmembrane</keyword>
<keyword evidence="2" id="KW-1133">Transmembrane helix</keyword>
<feature type="compositionally biased region" description="Basic and acidic residues" evidence="1">
    <location>
        <begin position="1"/>
        <end position="38"/>
    </location>
</feature>
<reference evidence="3 4" key="1">
    <citation type="submission" date="2018-04" db="EMBL/GenBank/DDBJ databases">
        <authorList>
            <person name="Huttner S."/>
            <person name="Dainat J."/>
        </authorList>
    </citation>
    <scope>NUCLEOTIDE SEQUENCE [LARGE SCALE GENOMIC DNA]</scope>
</reference>
<protein>
    <submittedName>
        <fullName evidence="3">14d8a021-c345-4bf7-8425-24c646decd53</fullName>
    </submittedName>
</protein>
<evidence type="ECO:0000256" key="2">
    <source>
        <dbReference type="SAM" id="Phobius"/>
    </source>
</evidence>
<accession>A0A446BAH4</accession>
<sequence length="162" mass="18176">MYPSGQRDRDSRGDYRSRSPYARRSDDHHSHHRDGDYRRSRKGKVTTPAIKRPAVDGTMDLVDILFEILGLCLAYIVVYVHFRLLMLLPQVRRMATAMALMSLTLRLMRTVAMHITDWTEAPLPQAMRVILLFGTLAEIGAPALVTGGLAIIMIDTISLAGV</sequence>
<dbReference type="AlphaFoldDB" id="A0A446BAH4"/>
<organism evidence="3 4">
    <name type="scientific">Thermothielavioides terrestris</name>
    <dbReference type="NCBI Taxonomy" id="2587410"/>
    <lineage>
        <taxon>Eukaryota</taxon>
        <taxon>Fungi</taxon>
        <taxon>Dikarya</taxon>
        <taxon>Ascomycota</taxon>
        <taxon>Pezizomycotina</taxon>
        <taxon>Sordariomycetes</taxon>
        <taxon>Sordariomycetidae</taxon>
        <taxon>Sordariales</taxon>
        <taxon>Chaetomiaceae</taxon>
        <taxon>Thermothielavioides</taxon>
    </lineage>
</organism>
<feature type="transmembrane region" description="Helical" evidence="2">
    <location>
        <begin position="64"/>
        <end position="82"/>
    </location>
</feature>
<evidence type="ECO:0000313" key="3">
    <source>
        <dbReference type="EMBL" id="SPQ19485.1"/>
    </source>
</evidence>
<name>A0A446BAH4_9PEZI</name>
<proteinExistence type="predicted"/>
<dbReference type="EMBL" id="OUUZ01000001">
    <property type="protein sequence ID" value="SPQ19485.1"/>
    <property type="molecule type" value="Genomic_DNA"/>
</dbReference>